<dbReference type="EMBL" id="BHZC01000001">
    <property type="protein sequence ID" value="GCD38457.1"/>
    <property type="molecule type" value="Genomic_DNA"/>
</dbReference>
<comment type="caution">
    <text evidence="1">The sequence shown here is derived from an EMBL/GenBank/DDBJ whole genome shotgun (WGS) entry which is preliminary data.</text>
</comment>
<dbReference type="Proteomes" id="UP000287830">
    <property type="component" value="Unassembled WGS sequence"/>
</dbReference>
<organism evidence="1 2">
    <name type="scientific">Streptomyces chrestomyceticus JCM 4735</name>
    <dbReference type="NCBI Taxonomy" id="1306181"/>
    <lineage>
        <taxon>Bacteria</taxon>
        <taxon>Bacillati</taxon>
        <taxon>Actinomycetota</taxon>
        <taxon>Actinomycetes</taxon>
        <taxon>Kitasatosporales</taxon>
        <taxon>Streptomycetaceae</taxon>
        <taxon>Streptomyces</taxon>
    </lineage>
</organism>
<reference evidence="1 2" key="1">
    <citation type="submission" date="2018-11" db="EMBL/GenBank/DDBJ databases">
        <title>Whole genome sequence of Streptomyces chrestomyceticus NBRC 13444(T).</title>
        <authorList>
            <person name="Komaki H."/>
            <person name="Tamura T."/>
        </authorList>
    </citation>
    <scope>NUCLEOTIDE SEQUENCE [LARGE SCALE GENOMIC DNA]</scope>
    <source>
        <strain evidence="1 2">NBRC 13444</strain>
    </source>
</reference>
<protein>
    <submittedName>
        <fullName evidence="1">Uncharacterized protein</fullName>
    </submittedName>
</protein>
<name>A0A7U9KZU7_9ACTN</name>
<sequence length="36" mass="4193">MGIEWKITRKFDDPFNISVAKRDSVALMDIHIGPKY</sequence>
<proteinExistence type="predicted"/>
<evidence type="ECO:0000313" key="1">
    <source>
        <dbReference type="EMBL" id="GCD38457.1"/>
    </source>
</evidence>
<gene>
    <name evidence="1" type="ORF">OEIGOIKO_06270</name>
</gene>
<evidence type="ECO:0000313" key="2">
    <source>
        <dbReference type="Proteomes" id="UP000287830"/>
    </source>
</evidence>
<accession>A0A7U9KZU7</accession>
<dbReference type="AlphaFoldDB" id="A0A7U9KZU7"/>